<dbReference type="CDD" id="cd07302">
    <property type="entry name" value="CHD"/>
    <property type="match status" value="1"/>
</dbReference>
<dbReference type="RefSeq" id="WP_249848714.1">
    <property type="nucleotide sequence ID" value="NZ_JAMGBD010000002.1"/>
</dbReference>
<dbReference type="InterPro" id="IPR001054">
    <property type="entry name" value="A/G_cyclase"/>
</dbReference>
<dbReference type="EMBL" id="JAMGBD010000002">
    <property type="protein sequence ID" value="MCL6684296.1"/>
    <property type="molecule type" value="Genomic_DNA"/>
</dbReference>
<dbReference type="InterPro" id="IPR050697">
    <property type="entry name" value="Adenylyl/Guanylyl_Cyclase_3/4"/>
</dbReference>
<dbReference type="PANTHER" id="PTHR43081">
    <property type="entry name" value="ADENYLATE CYCLASE, TERMINAL-DIFFERENTIATION SPECIFIC-RELATED"/>
    <property type="match status" value="1"/>
</dbReference>
<dbReference type="Proteomes" id="UP001165363">
    <property type="component" value="Unassembled WGS sequence"/>
</dbReference>
<keyword evidence="4" id="KW-1185">Reference proteome</keyword>
<dbReference type="PROSITE" id="PS50005">
    <property type="entry name" value="TPR"/>
    <property type="match status" value="1"/>
</dbReference>
<dbReference type="NCBIfam" id="NF047558">
    <property type="entry name" value="TPR_END_plus"/>
    <property type="match status" value="1"/>
</dbReference>
<accession>A0ABT0RNS6</accession>
<dbReference type="SMART" id="SM00028">
    <property type="entry name" value="TPR"/>
    <property type="match status" value="3"/>
</dbReference>
<feature type="repeat" description="TPR" evidence="1">
    <location>
        <begin position="411"/>
        <end position="444"/>
    </location>
</feature>
<protein>
    <submittedName>
        <fullName evidence="3">Tetratricopeptide repeat protein</fullName>
    </submittedName>
</protein>
<evidence type="ECO:0000313" key="3">
    <source>
        <dbReference type="EMBL" id="MCL6684296.1"/>
    </source>
</evidence>
<keyword evidence="1" id="KW-0802">TPR repeat</keyword>
<evidence type="ECO:0000256" key="1">
    <source>
        <dbReference type="PROSITE-ProRule" id="PRU00339"/>
    </source>
</evidence>
<dbReference type="InterPro" id="IPR011990">
    <property type="entry name" value="TPR-like_helical_dom_sf"/>
</dbReference>
<dbReference type="InterPro" id="IPR029787">
    <property type="entry name" value="Nucleotide_cyclase"/>
</dbReference>
<reference evidence="3" key="1">
    <citation type="submission" date="2022-05" db="EMBL/GenBank/DDBJ databases">
        <authorList>
            <person name="Jo J.-H."/>
            <person name="Im W.-T."/>
        </authorList>
    </citation>
    <scope>NUCLEOTIDE SEQUENCE</scope>
    <source>
        <strain evidence="3">SE158</strain>
    </source>
</reference>
<dbReference type="Pfam" id="PF13431">
    <property type="entry name" value="TPR_17"/>
    <property type="match status" value="1"/>
</dbReference>
<gene>
    <name evidence="3" type="ORF">LZ536_10340</name>
</gene>
<organism evidence="3 4">
    <name type="scientific">Sphingomonas alba</name>
    <dbReference type="NCBI Taxonomy" id="2908208"/>
    <lineage>
        <taxon>Bacteria</taxon>
        <taxon>Pseudomonadati</taxon>
        <taxon>Pseudomonadota</taxon>
        <taxon>Alphaproteobacteria</taxon>
        <taxon>Sphingomonadales</taxon>
        <taxon>Sphingomonadaceae</taxon>
        <taxon>Sphingomonas</taxon>
    </lineage>
</organism>
<proteinExistence type="predicted"/>
<dbReference type="PANTHER" id="PTHR43081:SF19">
    <property type="entry name" value="PH-SENSITIVE ADENYLATE CYCLASE RV1264"/>
    <property type="match status" value="1"/>
</dbReference>
<dbReference type="Gene3D" id="3.30.70.1230">
    <property type="entry name" value="Nucleotide cyclase"/>
    <property type="match status" value="1"/>
</dbReference>
<dbReference type="SUPFAM" id="SSF48452">
    <property type="entry name" value="TPR-like"/>
    <property type="match status" value="1"/>
</dbReference>
<name>A0ABT0RNS6_9SPHN</name>
<dbReference type="Pfam" id="PF14559">
    <property type="entry name" value="TPR_19"/>
    <property type="match status" value="1"/>
</dbReference>
<dbReference type="Pfam" id="PF00211">
    <property type="entry name" value="Guanylate_cyc"/>
    <property type="match status" value="1"/>
</dbReference>
<feature type="domain" description="Guanylate cyclase" evidence="2">
    <location>
        <begin position="7"/>
        <end position="122"/>
    </location>
</feature>
<evidence type="ECO:0000259" key="2">
    <source>
        <dbReference type="PROSITE" id="PS50125"/>
    </source>
</evidence>
<dbReference type="SUPFAM" id="SSF55073">
    <property type="entry name" value="Nucleotide cyclase"/>
    <property type="match status" value="1"/>
</dbReference>
<sequence length="620" mass="68734">MERRLSAVLSADVVGYSRLMGTNEVATLTLLNERRSEILEPAIATHNGRVVKLTGDGLLAEFASVVGAVECATGIQQQMRSRNADLPEDRRIEMRIGINLGDVIAQDGDIYGDGVNLAARIEGAARPGRVAVSQSVRDHVGNKLDVEFEDRGNHDLKNIDRPVRIFEVVDGSTAQPAGKAAAATATDDKPSIAVLPFNNMSGDTEQDYFSDGITEDIITDLSKVSGLFVVGRHTSFAYRGASENLETVARDLGVRFILEGSVRKAGNRVRITGQLIDGATGGHVWAERYDRDLDDIFAIQDEITRTIVDQLKVKLFPAESKAIGQAPTDNVEAYNLYLKGRHYFHNATKHFLVLARQMFVQATELDPKFARAYAGIANVDCRKIGWYGEIIPEKDILAVADQALALDPNLAEAHAARADALSFFGHFEEAEAAFERALELDPDSPDVNLLYARFRVRNNEHDKCIPLFVRALEVNPDDFTSPLMLQFILRALGRKEESELYAELGIKRAEEAMRRHPEASRPAQLVAPTLAGLGRTEEAKVWLERSISLDPDDGQTLYNAACTYSQLGETEKAFETLYRWLPTSGLEKKQWLVMDNDFDPIRDDPRFVQLLEDVKASFES</sequence>
<dbReference type="PROSITE" id="PS50125">
    <property type="entry name" value="GUANYLATE_CYCLASE_2"/>
    <property type="match status" value="1"/>
</dbReference>
<dbReference type="Gene3D" id="1.25.40.10">
    <property type="entry name" value="Tetratricopeptide repeat domain"/>
    <property type="match status" value="1"/>
</dbReference>
<dbReference type="InterPro" id="IPR019734">
    <property type="entry name" value="TPR_rpt"/>
</dbReference>
<dbReference type="Gene3D" id="3.40.50.10070">
    <property type="entry name" value="TolB, N-terminal domain"/>
    <property type="match status" value="1"/>
</dbReference>
<comment type="caution">
    <text evidence="3">The sequence shown here is derived from an EMBL/GenBank/DDBJ whole genome shotgun (WGS) entry which is preliminary data.</text>
</comment>
<evidence type="ECO:0000313" key="4">
    <source>
        <dbReference type="Proteomes" id="UP001165363"/>
    </source>
</evidence>